<dbReference type="SUPFAM" id="SSF47413">
    <property type="entry name" value="lambda repressor-like DNA-binding domains"/>
    <property type="match status" value="1"/>
</dbReference>
<dbReference type="PATRIC" id="fig|1346791.3.peg.1435"/>
<comment type="caution">
    <text evidence="2">The sequence shown here is derived from an EMBL/GenBank/DDBJ whole genome shotgun (WGS) entry which is preliminary data.</text>
</comment>
<dbReference type="Pfam" id="PF13560">
    <property type="entry name" value="HTH_31"/>
    <property type="match status" value="1"/>
</dbReference>
<dbReference type="SMART" id="SM00530">
    <property type="entry name" value="HTH_XRE"/>
    <property type="match status" value="1"/>
</dbReference>
<dbReference type="EMBL" id="AUWY01000057">
    <property type="protein sequence ID" value="EQB32874.1"/>
    <property type="molecule type" value="Genomic_DNA"/>
</dbReference>
<evidence type="ECO:0000313" key="3">
    <source>
        <dbReference type="Proteomes" id="UP000015523"/>
    </source>
</evidence>
<dbReference type="eggNOG" id="COG1396">
    <property type="taxonomic scope" value="Bacteria"/>
</dbReference>
<organism evidence="2 3">
    <name type="scientific">Sphingobium ummariense RL-3</name>
    <dbReference type="NCBI Taxonomy" id="1346791"/>
    <lineage>
        <taxon>Bacteria</taxon>
        <taxon>Pseudomonadati</taxon>
        <taxon>Pseudomonadota</taxon>
        <taxon>Alphaproteobacteria</taxon>
        <taxon>Sphingomonadales</taxon>
        <taxon>Sphingomonadaceae</taxon>
        <taxon>Sphingobium</taxon>
    </lineage>
</organism>
<dbReference type="Proteomes" id="UP000015523">
    <property type="component" value="Unassembled WGS sequence"/>
</dbReference>
<protein>
    <submittedName>
        <fullName evidence="2">XRE family transcriptional regulator</fullName>
    </submittedName>
</protein>
<feature type="domain" description="HTH cro/C1-type" evidence="1">
    <location>
        <begin position="5"/>
        <end position="61"/>
    </location>
</feature>
<dbReference type="Gene3D" id="1.10.260.40">
    <property type="entry name" value="lambda repressor-like DNA-binding domains"/>
    <property type="match status" value="1"/>
</dbReference>
<evidence type="ECO:0000259" key="1">
    <source>
        <dbReference type="PROSITE" id="PS50943"/>
    </source>
</evidence>
<dbReference type="RefSeq" id="WP_021317391.1">
    <property type="nucleotide sequence ID" value="NZ_AUWY01000057.1"/>
</dbReference>
<reference evidence="2 3" key="1">
    <citation type="journal article" date="2013" name="Genome Announc.">
        <title>Draft Genome Sequence of Sphingobium ummariense Strain RL-3, a Hexachlorocyclohexane-Degrading Bacterium.</title>
        <authorList>
            <person name="Kohli P."/>
            <person name="Dua A."/>
            <person name="Sangwan N."/>
            <person name="Oldach P."/>
            <person name="Khurana J.P."/>
            <person name="Lal R."/>
        </authorList>
    </citation>
    <scope>NUCLEOTIDE SEQUENCE [LARGE SCALE GENOMIC DNA]</scope>
    <source>
        <strain evidence="2 3">RL-3</strain>
    </source>
</reference>
<dbReference type="PROSITE" id="PS50943">
    <property type="entry name" value="HTH_CROC1"/>
    <property type="match status" value="1"/>
</dbReference>
<dbReference type="GO" id="GO:0003677">
    <property type="term" value="F:DNA binding"/>
    <property type="evidence" value="ECO:0007669"/>
    <property type="project" value="InterPro"/>
</dbReference>
<dbReference type="STRING" id="1346791.M529_07495"/>
<accession>T0K881</accession>
<proteinExistence type="predicted"/>
<dbReference type="InterPro" id="IPR010982">
    <property type="entry name" value="Lambda_DNA-bd_dom_sf"/>
</dbReference>
<dbReference type="CDD" id="cd00093">
    <property type="entry name" value="HTH_XRE"/>
    <property type="match status" value="1"/>
</dbReference>
<evidence type="ECO:0000313" key="2">
    <source>
        <dbReference type="EMBL" id="EQB32874.1"/>
    </source>
</evidence>
<gene>
    <name evidence="2" type="ORF">M529_07495</name>
</gene>
<sequence>MITRIREVRRARGLTLEQVGALCDPPTTAQTIGRLETGTRTVSIKWLNRIATALGVAASDLVALPEQRTVPVAALLGPEGARAPTRPLDLPSPAAADDMIGVQVTASIGDYRSGDAIWCRRIAPADFAAAMNRDVLLPRPAGRFLFGRLIGREGDRLQLLPLGVGGRQQVLTDPPWGAVAEQLIRRL</sequence>
<dbReference type="InterPro" id="IPR001387">
    <property type="entry name" value="Cro/C1-type_HTH"/>
</dbReference>
<dbReference type="OrthoDB" id="7404022at2"/>
<name>T0K881_9SPHN</name>
<keyword evidence="3" id="KW-1185">Reference proteome</keyword>
<dbReference type="AlphaFoldDB" id="T0K881"/>